<dbReference type="GO" id="GO:0046872">
    <property type="term" value="F:metal ion binding"/>
    <property type="evidence" value="ECO:0007669"/>
    <property type="project" value="UniProtKB-KW"/>
</dbReference>
<dbReference type="InterPro" id="IPR027417">
    <property type="entry name" value="P-loop_NTPase"/>
</dbReference>
<keyword evidence="4" id="KW-0479">Metal-binding</keyword>
<dbReference type="NCBIfam" id="TIGR01587">
    <property type="entry name" value="cas3_core"/>
    <property type="match status" value="1"/>
</dbReference>
<keyword evidence="6" id="KW-0378">Hydrolase</keyword>
<dbReference type="PROSITE" id="PS51192">
    <property type="entry name" value="HELICASE_ATP_BIND_1"/>
    <property type="match status" value="1"/>
</dbReference>
<dbReference type="Gene3D" id="3.40.50.300">
    <property type="entry name" value="P-loop containing nucleotide triphosphate hydrolases"/>
    <property type="match status" value="2"/>
</dbReference>
<dbReference type="SMART" id="SM00490">
    <property type="entry name" value="HELICc"/>
    <property type="match status" value="1"/>
</dbReference>
<keyword evidence="7" id="KW-0347">Helicase</keyword>
<evidence type="ECO:0000256" key="2">
    <source>
        <dbReference type="ARBA" id="ARBA00009046"/>
    </source>
</evidence>
<dbReference type="GO" id="GO:0051607">
    <property type="term" value="P:defense response to virus"/>
    <property type="evidence" value="ECO:0007669"/>
    <property type="project" value="UniProtKB-KW"/>
</dbReference>
<sequence>MNCLSHPNKNLITHLSNVKKIGLTLFGNKDKVVFGLPDNLEKVLEIALFYHDFGKSTKFFQDYLNASIINEKYEGNSELTQHALISACLAAYKISNTLEKIDNSLLFSLLVFLAIRKHHGNFENLDEMLVISETKWRSLEEQWNNVLEEFKKEIDNIPFEDLKDFIEDLLWDKDSEIGKLDNYFLLNFLFSILIYSDKTEVVLGPKIDTVKFPDKIFNSVNNYKNQIFKNSEKTELNRLREDAYNISLVNLLKQHKNGNIFSLNLPTGAGKTLTVLNLAFNLLKNDKSLQRIIYALPFTSIVDQTEKVLKDIFNKNGLNSDDYLIVHHHLAEAKIKLDENYIEGDKAEFLIENWDKPFVLTTFWQLFNSIITNKNSQLRKFHNLANSIIILDEVQTIPYKYWILTNEVFKKMCEIFNIKIIFLTATMPLIFSEEKNEIIPLIPKDKRSEYFSKFSRYRIEIVNHLNEINIDELFEIAKKDIKKNINKSFLFVFNTINTSIEFYNKIKSEFSDKKLIYLSSNILPIERQKRIAKIKNNSKDKIIVSTQVIEAGVDIDLDIVYRDFAPLDSIIQSSGRCNRNSKKEIGVVKVFKLRNCRGKYDYSYIYSGLSVNATDLVFKNKDKVDESKVLELINEYYCKIKENSSTNFSNEILIAMKNLNYEEVSNKFKLIDEIPSFSMFFEIDERAKKLLKIFKEIMNINDRYERKSEFLKIKSDFYRYVLSVKLSEKTKSYHSSFDAIGELRIVSKDLCESVYDVDTGLKYEWSVFL</sequence>
<feature type="domain" description="Helicase ATP-binding" evidence="10">
    <location>
        <begin position="252"/>
        <end position="445"/>
    </location>
</feature>
<name>A0A1H0DPI8_9BACT</name>
<accession>A0A1H0DPI8</accession>
<evidence type="ECO:0000256" key="3">
    <source>
        <dbReference type="ARBA" id="ARBA00022722"/>
    </source>
</evidence>
<dbReference type="AlphaFoldDB" id="A0A1H0DPI8"/>
<evidence type="ECO:0000313" key="13">
    <source>
        <dbReference type="Proteomes" id="UP000199602"/>
    </source>
</evidence>
<dbReference type="OrthoDB" id="9810236at2"/>
<dbReference type="CDD" id="cd09641">
    <property type="entry name" value="Cas3''_I"/>
    <property type="match status" value="1"/>
</dbReference>
<proteinExistence type="inferred from homology"/>
<dbReference type="GO" id="GO:0005524">
    <property type="term" value="F:ATP binding"/>
    <property type="evidence" value="ECO:0007669"/>
    <property type="project" value="UniProtKB-KW"/>
</dbReference>
<dbReference type="PROSITE" id="PS51643">
    <property type="entry name" value="HD_CAS3"/>
    <property type="match status" value="1"/>
</dbReference>
<dbReference type="Proteomes" id="UP000199602">
    <property type="component" value="Unassembled WGS sequence"/>
</dbReference>
<feature type="domain" description="HD Cas3-type" evidence="11">
    <location>
        <begin position="4"/>
        <end position="199"/>
    </location>
</feature>
<comment type="similarity">
    <text evidence="1">In the N-terminal section; belongs to the CRISPR-associated nuclease Cas3-HD family.</text>
</comment>
<dbReference type="Gene3D" id="1.10.3210.30">
    <property type="match status" value="1"/>
</dbReference>
<evidence type="ECO:0000256" key="6">
    <source>
        <dbReference type="ARBA" id="ARBA00022801"/>
    </source>
</evidence>
<dbReference type="Pfam" id="PF22590">
    <property type="entry name" value="Cas3-like_C_2"/>
    <property type="match status" value="1"/>
</dbReference>
<dbReference type="EMBL" id="FNIN01000005">
    <property type="protein sequence ID" value="SDN71988.1"/>
    <property type="molecule type" value="Genomic_DNA"/>
</dbReference>
<evidence type="ECO:0000256" key="1">
    <source>
        <dbReference type="ARBA" id="ARBA00006847"/>
    </source>
</evidence>
<protein>
    <submittedName>
        <fullName evidence="12">CRISPR-associated helicase, Cas3 family</fullName>
    </submittedName>
</protein>
<dbReference type="InterPro" id="IPR006474">
    <property type="entry name" value="Helicase_Cas3_CRISPR-ass_core"/>
</dbReference>
<evidence type="ECO:0000256" key="4">
    <source>
        <dbReference type="ARBA" id="ARBA00022723"/>
    </source>
</evidence>
<evidence type="ECO:0000313" key="12">
    <source>
        <dbReference type="EMBL" id="SDN71988.1"/>
    </source>
</evidence>
<organism evidence="12 13">
    <name type="scientific">Desulfonauticus submarinus</name>
    <dbReference type="NCBI Taxonomy" id="206665"/>
    <lineage>
        <taxon>Bacteria</taxon>
        <taxon>Pseudomonadati</taxon>
        <taxon>Thermodesulfobacteriota</taxon>
        <taxon>Desulfovibrionia</taxon>
        <taxon>Desulfovibrionales</taxon>
        <taxon>Desulfonauticaceae</taxon>
        <taxon>Desulfonauticus</taxon>
    </lineage>
</organism>
<dbReference type="STRING" id="206665.SAMN04488516_10598"/>
<keyword evidence="5" id="KW-0547">Nucleotide-binding</keyword>
<dbReference type="InterPro" id="IPR014001">
    <property type="entry name" value="Helicase_ATP-bd"/>
</dbReference>
<gene>
    <name evidence="12" type="ORF">SAMN04488516_10598</name>
</gene>
<dbReference type="NCBIfam" id="TIGR01596">
    <property type="entry name" value="cas3_HD"/>
    <property type="match status" value="1"/>
</dbReference>
<keyword evidence="13" id="KW-1185">Reference proteome</keyword>
<dbReference type="GO" id="GO:0003677">
    <property type="term" value="F:DNA binding"/>
    <property type="evidence" value="ECO:0007669"/>
    <property type="project" value="InterPro"/>
</dbReference>
<dbReference type="GO" id="GO:0016787">
    <property type="term" value="F:hydrolase activity"/>
    <property type="evidence" value="ECO:0007669"/>
    <property type="project" value="UniProtKB-KW"/>
</dbReference>
<evidence type="ECO:0000256" key="7">
    <source>
        <dbReference type="ARBA" id="ARBA00022806"/>
    </source>
</evidence>
<evidence type="ECO:0000256" key="5">
    <source>
        <dbReference type="ARBA" id="ARBA00022741"/>
    </source>
</evidence>
<dbReference type="InterPro" id="IPR038257">
    <property type="entry name" value="CRISPR-assoc_Cas3_HD_sf"/>
</dbReference>
<keyword evidence="3" id="KW-0540">Nuclease</keyword>
<dbReference type="InterPro" id="IPR006483">
    <property type="entry name" value="CRISPR-assoc_Cas3_HD"/>
</dbReference>
<dbReference type="CDD" id="cd17930">
    <property type="entry name" value="DEXHc_cas3"/>
    <property type="match status" value="1"/>
</dbReference>
<dbReference type="SUPFAM" id="SSF52540">
    <property type="entry name" value="P-loop containing nucleoside triphosphate hydrolases"/>
    <property type="match status" value="1"/>
</dbReference>
<evidence type="ECO:0000256" key="9">
    <source>
        <dbReference type="ARBA" id="ARBA00023118"/>
    </source>
</evidence>
<comment type="similarity">
    <text evidence="2">In the central section; belongs to the CRISPR-associated helicase Cas3 family.</text>
</comment>
<dbReference type="InterPro" id="IPR001650">
    <property type="entry name" value="Helicase_C-like"/>
</dbReference>
<dbReference type="GO" id="GO:0004518">
    <property type="term" value="F:nuclease activity"/>
    <property type="evidence" value="ECO:0007669"/>
    <property type="project" value="UniProtKB-KW"/>
</dbReference>
<dbReference type="GO" id="GO:0004386">
    <property type="term" value="F:helicase activity"/>
    <property type="evidence" value="ECO:0007669"/>
    <property type="project" value="UniProtKB-KW"/>
</dbReference>
<evidence type="ECO:0000259" key="10">
    <source>
        <dbReference type="PROSITE" id="PS51192"/>
    </source>
</evidence>
<dbReference type="RefSeq" id="WP_092065181.1">
    <property type="nucleotide sequence ID" value="NZ_FNIN01000005.1"/>
</dbReference>
<dbReference type="InterPro" id="IPR054712">
    <property type="entry name" value="Cas3-like_dom"/>
</dbReference>
<dbReference type="Pfam" id="PF04851">
    <property type="entry name" value="ResIII"/>
    <property type="match status" value="1"/>
</dbReference>
<evidence type="ECO:0000259" key="11">
    <source>
        <dbReference type="PROSITE" id="PS51643"/>
    </source>
</evidence>
<keyword evidence="9" id="KW-0051">Antiviral defense</keyword>
<reference evidence="12 13" key="1">
    <citation type="submission" date="2016-10" db="EMBL/GenBank/DDBJ databases">
        <authorList>
            <person name="de Groot N.N."/>
        </authorList>
    </citation>
    <scope>NUCLEOTIDE SEQUENCE [LARGE SCALE GENOMIC DNA]</scope>
    <source>
        <strain evidence="12 13">DSM 15269</strain>
    </source>
</reference>
<keyword evidence="8" id="KW-0067">ATP-binding</keyword>
<evidence type="ECO:0000256" key="8">
    <source>
        <dbReference type="ARBA" id="ARBA00022840"/>
    </source>
</evidence>
<dbReference type="SMART" id="SM00487">
    <property type="entry name" value="DEXDc"/>
    <property type="match status" value="1"/>
</dbReference>
<dbReference type="InterPro" id="IPR006935">
    <property type="entry name" value="Helicase/UvrB_N"/>
</dbReference>